<evidence type="ECO:0000313" key="9">
    <source>
        <dbReference type="Proteomes" id="UP001500957"/>
    </source>
</evidence>
<sequence>MDQGDNLFPRYRFSVVVAVYNVEQYLDEFLQSLDKQTFPRERYEVILVNDGSTDGSLAKLEAWARRNPEHTKVLSKPNGGQSSARNRGLNVAAGEWVTFPDPDDILDPAYLKRVDKFLTTNPEIYMVATNRINYIEKTGKTAPHPLARQFGNRNHVRDLTTDPDYFHGSAPAAFFLLDSLNETGLRFDEELRPRFEDGHFCSRYLLQRKRPIVGFASNAKYTYRKRADASSTLSKADLDPGRYTTVVERGYLDLLKTAQAKLGSVPGWLQTFVLYELWWYFDSEDRFTSAENAAHGEVADEFHRLLPQLLVHIDPDRISSFSFRPFKPDWRDALLHGYSDAPWHQDYVTVDWRDKQQGLVRVSFRYTGALPRVDYYVEGAPTEPVAAKSRSITYFERTLLFERIAWLPLGALRVSVNGRDLAIKLKDPASELRSAPRGWLTRHVPTGKPVVARDLLNPEQLRTDALVRLSQSAPVKRTFLDAWVLMDRITEADDSAEHLFRYLRRKHREINAWFVVDAASPDYERLRKTYHRRVVAHGSTTWKLLMLNCAHLISSHIDEPIVRPPEILPILPRPQWRFTFLQHGVIRDDISAWLNTKHIDLMITSTPAEHASVTGDPSPYRLTEKEVRMTGLPRFDLLRRAGEAWPGEKRNLVLVAPTWRNWLNPGSGPDGFQEAAAAFVKSEFAVEWRALLTAPELRDRAEKGNLEIGLLLHHNLQRLAPALDLPSYIKPLRFASGLTREHFARARVLVTDYSSMAFNGAFLLRPVVYFQFDHERVFAGGHLGRLGYFEYRRDGFGPVTTDRSSAIGAVCEALDRGPDPAPDYLGRMEAAFPMRDGQNRARVVAAIKESAQPYSS</sequence>
<comment type="caution">
    <text evidence="8">The sequence shown here is derived from an EMBL/GenBank/DDBJ whole genome shotgun (WGS) entry which is preliminary data.</text>
</comment>
<evidence type="ECO:0000256" key="4">
    <source>
        <dbReference type="ARBA" id="ARBA00022679"/>
    </source>
</evidence>
<dbReference type="Gene3D" id="3.40.50.11820">
    <property type="match status" value="1"/>
</dbReference>
<dbReference type="Gene3D" id="3.90.550.10">
    <property type="entry name" value="Spore Coat Polysaccharide Biosynthesis Protein SpsA, Chain A"/>
    <property type="match status" value="1"/>
</dbReference>
<protein>
    <submittedName>
        <fullName evidence="8">CDP-glycerol glycerophosphotransferase family protein</fullName>
    </submittedName>
</protein>
<dbReference type="InterPro" id="IPR043149">
    <property type="entry name" value="TagF_N"/>
</dbReference>
<dbReference type="CDD" id="cd00761">
    <property type="entry name" value="Glyco_tranf_GTA_type"/>
    <property type="match status" value="1"/>
</dbReference>
<comment type="similarity">
    <text evidence="2">Belongs to the CDP-glycerol glycerophosphotransferase family.</text>
</comment>
<evidence type="ECO:0000256" key="6">
    <source>
        <dbReference type="ARBA" id="ARBA00023136"/>
    </source>
</evidence>
<keyword evidence="5" id="KW-0777">Teichoic acid biosynthesis</keyword>
<dbReference type="Pfam" id="PF04464">
    <property type="entry name" value="Glyphos_transf"/>
    <property type="match status" value="1"/>
</dbReference>
<accession>A0ABP3S9E0</accession>
<evidence type="ECO:0000256" key="1">
    <source>
        <dbReference type="ARBA" id="ARBA00004202"/>
    </source>
</evidence>
<dbReference type="InterPro" id="IPR007554">
    <property type="entry name" value="Glycerophosphate_synth"/>
</dbReference>
<gene>
    <name evidence="8" type="ORF">GCM10009547_36490</name>
</gene>
<dbReference type="PANTHER" id="PTHR43685">
    <property type="entry name" value="GLYCOSYLTRANSFERASE"/>
    <property type="match status" value="1"/>
</dbReference>
<dbReference type="InterPro" id="IPR050834">
    <property type="entry name" value="Glycosyltransf_2"/>
</dbReference>
<evidence type="ECO:0000313" key="8">
    <source>
        <dbReference type="EMBL" id="GAA0629529.1"/>
    </source>
</evidence>
<dbReference type="InterPro" id="IPR029044">
    <property type="entry name" value="Nucleotide-diphossugar_trans"/>
</dbReference>
<dbReference type="Gene3D" id="3.40.50.12580">
    <property type="match status" value="1"/>
</dbReference>
<evidence type="ECO:0000256" key="5">
    <source>
        <dbReference type="ARBA" id="ARBA00022944"/>
    </source>
</evidence>
<dbReference type="SUPFAM" id="SSF53448">
    <property type="entry name" value="Nucleotide-diphospho-sugar transferases"/>
    <property type="match status" value="1"/>
</dbReference>
<dbReference type="Pfam" id="PF00535">
    <property type="entry name" value="Glycos_transf_2"/>
    <property type="match status" value="1"/>
</dbReference>
<comment type="subcellular location">
    <subcellularLocation>
        <location evidence="1">Cell membrane</location>
        <topology evidence="1">Peripheral membrane protein</topology>
    </subcellularLocation>
</comment>
<organism evidence="8 9">
    <name type="scientific">Sporichthya brevicatena</name>
    <dbReference type="NCBI Taxonomy" id="171442"/>
    <lineage>
        <taxon>Bacteria</taxon>
        <taxon>Bacillati</taxon>
        <taxon>Actinomycetota</taxon>
        <taxon>Actinomycetes</taxon>
        <taxon>Sporichthyales</taxon>
        <taxon>Sporichthyaceae</taxon>
        <taxon>Sporichthya</taxon>
    </lineage>
</organism>
<dbReference type="InterPro" id="IPR043148">
    <property type="entry name" value="TagF_C"/>
</dbReference>
<keyword evidence="4" id="KW-0808">Transferase</keyword>
<reference evidence="9" key="1">
    <citation type="journal article" date="2019" name="Int. J. Syst. Evol. Microbiol.">
        <title>The Global Catalogue of Microorganisms (GCM) 10K type strain sequencing project: providing services to taxonomists for standard genome sequencing and annotation.</title>
        <authorList>
            <consortium name="The Broad Institute Genomics Platform"/>
            <consortium name="The Broad Institute Genome Sequencing Center for Infectious Disease"/>
            <person name="Wu L."/>
            <person name="Ma J."/>
        </authorList>
    </citation>
    <scope>NUCLEOTIDE SEQUENCE [LARGE SCALE GENOMIC DNA]</scope>
    <source>
        <strain evidence="9">JCM 10671</strain>
    </source>
</reference>
<dbReference type="InterPro" id="IPR001173">
    <property type="entry name" value="Glyco_trans_2-like"/>
</dbReference>
<name>A0ABP3S9E0_9ACTN</name>
<dbReference type="RefSeq" id="WP_344607382.1">
    <property type="nucleotide sequence ID" value="NZ_BAAAHE010000036.1"/>
</dbReference>
<keyword evidence="9" id="KW-1185">Reference proteome</keyword>
<dbReference type="Proteomes" id="UP001500957">
    <property type="component" value="Unassembled WGS sequence"/>
</dbReference>
<proteinExistence type="inferred from homology"/>
<keyword evidence="3" id="KW-1003">Cell membrane</keyword>
<dbReference type="PANTHER" id="PTHR43685:SF2">
    <property type="entry name" value="GLYCOSYLTRANSFERASE 2-LIKE DOMAIN-CONTAINING PROTEIN"/>
    <property type="match status" value="1"/>
</dbReference>
<evidence type="ECO:0000256" key="2">
    <source>
        <dbReference type="ARBA" id="ARBA00010488"/>
    </source>
</evidence>
<dbReference type="EMBL" id="BAAAHE010000036">
    <property type="protein sequence ID" value="GAA0629529.1"/>
    <property type="molecule type" value="Genomic_DNA"/>
</dbReference>
<feature type="domain" description="Glycosyltransferase 2-like" evidence="7">
    <location>
        <begin position="14"/>
        <end position="179"/>
    </location>
</feature>
<evidence type="ECO:0000256" key="3">
    <source>
        <dbReference type="ARBA" id="ARBA00022475"/>
    </source>
</evidence>
<evidence type="ECO:0000259" key="7">
    <source>
        <dbReference type="Pfam" id="PF00535"/>
    </source>
</evidence>
<keyword evidence="6" id="KW-0472">Membrane</keyword>